<feature type="domain" description="DUF559" evidence="1">
    <location>
        <begin position="198"/>
        <end position="284"/>
    </location>
</feature>
<evidence type="ECO:0000259" key="2">
    <source>
        <dbReference type="Pfam" id="PF13338"/>
    </source>
</evidence>
<gene>
    <name evidence="3" type="ORF">GCM10025867_12870</name>
</gene>
<dbReference type="InterPro" id="IPR011335">
    <property type="entry name" value="Restrct_endonuc-II-like"/>
</dbReference>
<keyword evidence="4" id="KW-1185">Reference proteome</keyword>
<organism evidence="3 4">
    <name type="scientific">Frondihabitans sucicola</name>
    <dbReference type="NCBI Taxonomy" id="1268041"/>
    <lineage>
        <taxon>Bacteria</taxon>
        <taxon>Bacillati</taxon>
        <taxon>Actinomycetota</taxon>
        <taxon>Actinomycetes</taxon>
        <taxon>Micrococcales</taxon>
        <taxon>Microbacteriaceae</taxon>
        <taxon>Frondihabitans</taxon>
    </lineage>
</organism>
<dbReference type="SUPFAM" id="SSF52980">
    <property type="entry name" value="Restriction endonuclease-like"/>
    <property type="match status" value="1"/>
</dbReference>
<dbReference type="InterPro" id="IPR007569">
    <property type="entry name" value="DUF559"/>
</dbReference>
<proteinExistence type="predicted"/>
<dbReference type="Proteomes" id="UP001321486">
    <property type="component" value="Chromosome"/>
</dbReference>
<feature type="domain" description="AbiEi antitoxin N-terminal" evidence="2">
    <location>
        <begin position="4"/>
        <end position="50"/>
    </location>
</feature>
<dbReference type="EMBL" id="AP027732">
    <property type="protein sequence ID" value="BDZ49046.1"/>
    <property type="molecule type" value="Genomic_DNA"/>
</dbReference>
<reference evidence="4" key="1">
    <citation type="journal article" date="2019" name="Int. J. Syst. Evol. Microbiol.">
        <title>The Global Catalogue of Microorganisms (GCM) 10K type strain sequencing project: providing services to taxonomists for standard genome sequencing and annotation.</title>
        <authorList>
            <consortium name="The Broad Institute Genomics Platform"/>
            <consortium name="The Broad Institute Genome Sequencing Center for Infectious Disease"/>
            <person name="Wu L."/>
            <person name="Ma J."/>
        </authorList>
    </citation>
    <scope>NUCLEOTIDE SEQUENCE [LARGE SCALE GENOMIC DNA]</scope>
    <source>
        <strain evidence="4">NBRC 108728</strain>
    </source>
</reference>
<protein>
    <recommendedName>
        <fullName evidence="5">DUF559 domain-containing protein</fullName>
    </recommendedName>
</protein>
<evidence type="ECO:0008006" key="5">
    <source>
        <dbReference type="Google" id="ProtNLM"/>
    </source>
</evidence>
<dbReference type="RefSeq" id="WP_286345920.1">
    <property type="nucleotide sequence ID" value="NZ_AP027732.1"/>
</dbReference>
<dbReference type="Pfam" id="PF13338">
    <property type="entry name" value="AbiEi_4"/>
    <property type="match status" value="1"/>
</dbReference>
<accession>A0ABM8GKY1</accession>
<evidence type="ECO:0000259" key="1">
    <source>
        <dbReference type="Pfam" id="PF04480"/>
    </source>
</evidence>
<dbReference type="Pfam" id="PF04480">
    <property type="entry name" value="DUF559"/>
    <property type="match status" value="1"/>
</dbReference>
<dbReference type="InterPro" id="IPR025159">
    <property type="entry name" value="AbiEi_N"/>
</dbReference>
<evidence type="ECO:0000313" key="4">
    <source>
        <dbReference type="Proteomes" id="UP001321486"/>
    </source>
</evidence>
<sequence>MDRQLRASLGSLGGIARRAELLRRGVLPEQIDAAWRSGEIARIRHGVYGRPDLPEAVVRAARVGGVLAASSATPSLDLWQPPGASLHVSVRENAKGLRDPDSADRPLDRENHRVRILRDGARLDRRRERLHVGLRSCLRQVVTLEPPAFGLAVLDSALRRHGLAREQLALLCAELPARCQVVVERASPTAESGTESVLRWGLLEAGLRFESQKWISDGIRVDFLVAGRVVIECTSFEFHGSARDYERDRARIATAVRLGYTVLEFTYHQVLFEWPMVLDTILCAVLRG</sequence>
<evidence type="ECO:0000313" key="3">
    <source>
        <dbReference type="EMBL" id="BDZ49046.1"/>
    </source>
</evidence>
<dbReference type="Gene3D" id="3.40.960.10">
    <property type="entry name" value="VSR Endonuclease"/>
    <property type="match status" value="1"/>
</dbReference>
<name>A0ABM8GKY1_9MICO</name>